<dbReference type="InterPro" id="IPR045951">
    <property type="entry name" value="DUF6371"/>
</dbReference>
<organism evidence="2 3">
    <name type="scientific">Psychroflexus lacisalsi</name>
    <dbReference type="NCBI Taxonomy" id="503928"/>
    <lineage>
        <taxon>Bacteria</taxon>
        <taxon>Pseudomonadati</taxon>
        <taxon>Bacteroidota</taxon>
        <taxon>Flavobacteriia</taxon>
        <taxon>Flavobacteriales</taxon>
        <taxon>Flavobacteriaceae</taxon>
        <taxon>Psychroflexus</taxon>
    </lineage>
</organism>
<evidence type="ECO:0000259" key="1">
    <source>
        <dbReference type="Pfam" id="PF19898"/>
    </source>
</evidence>
<proteinExistence type="predicted"/>
<keyword evidence="3" id="KW-1185">Reference proteome</keyword>
<dbReference type="RefSeq" id="WP_224454553.1">
    <property type="nucleotide sequence ID" value="NZ_BAAAGG010000022.1"/>
</dbReference>
<name>A0ABP3VR02_9FLAO</name>
<feature type="domain" description="DUF6371" evidence="1">
    <location>
        <begin position="138"/>
        <end position="274"/>
    </location>
</feature>
<dbReference type="Proteomes" id="UP001500185">
    <property type="component" value="Unassembled WGS sequence"/>
</dbReference>
<dbReference type="Pfam" id="PF19898">
    <property type="entry name" value="DUF6371"/>
    <property type="match status" value="1"/>
</dbReference>
<reference evidence="3" key="1">
    <citation type="journal article" date="2019" name="Int. J. Syst. Evol. Microbiol.">
        <title>The Global Catalogue of Microorganisms (GCM) 10K type strain sequencing project: providing services to taxonomists for standard genome sequencing and annotation.</title>
        <authorList>
            <consortium name="The Broad Institute Genomics Platform"/>
            <consortium name="The Broad Institute Genome Sequencing Center for Infectious Disease"/>
            <person name="Wu L."/>
            <person name="Ma J."/>
        </authorList>
    </citation>
    <scope>NUCLEOTIDE SEQUENCE [LARGE SCALE GENOMIC DNA]</scope>
    <source>
        <strain evidence="3">JCM 16231</strain>
    </source>
</reference>
<evidence type="ECO:0000313" key="2">
    <source>
        <dbReference type="EMBL" id="GAA0762882.1"/>
    </source>
</evidence>
<accession>A0ABP3VR02</accession>
<protein>
    <submittedName>
        <fullName evidence="2">DUF6371 domain-containing protein</fullName>
    </submittedName>
</protein>
<comment type="caution">
    <text evidence="2">The sequence shown here is derived from an EMBL/GenBank/DDBJ whole genome shotgun (WGS) entry which is preliminary data.</text>
</comment>
<dbReference type="EMBL" id="BAAAGG010000022">
    <property type="protein sequence ID" value="GAA0762882.1"/>
    <property type="molecule type" value="Genomic_DNA"/>
</dbReference>
<evidence type="ECO:0000313" key="3">
    <source>
        <dbReference type="Proteomes" id="UP001500185"/>
    </source>
</evidence>
<gene>
    <name evidence="2" type="ORF">GCM10009433_23660</name>
</gene>
<sequence>MLQRIKQNLKFDKKRDYSLITPCCHKSNRDGKFVNYKGLSKQYGFCHSCGKALVPSTFYKDEFGNLYKWNSNTNKFERNDILGFEYKNTVDYTSSMETGDNNYDNSITNRSIEKPTIKKSRTIDFSIVEASMKRTNVNSLSKYLYDNFDSQKVKNVLQDYYLGTSTRGFAIFWFINKQGKVQKSKEVLYKLNGKRTNYFKVPYKNEDNYFFCLFGEHLITDLTKPLILVESEKTALICKIEFPEYNWLAYSGINGMTYNKMYALKGRQIVIIPDISQQAVDIAKKQMKKLQSLDIDFKILDLTYGKSDKELKALGYYNADIADILCQTML</sequence>